<dbReference type="InParanoid" id="A0A2K1KKX9"/>
<organism evidence="1">
    <name type="scientific">Physcomitrium patens</name>
    <name type="common">Spreading-leaved earth moss</name>
    <name type="synonym">Physcomitrella patens</name>
    <dbReference type="NCBI Taxonomy" id="3218"/>
    <lineage>
        <taxon>Eukaryota</taxon>
        <taxon>Viridiplantae</taxon>
        <taxon>Streptophyta</taxon>
        <taxon>Embryophyta</taxon>
        <taxon>Bryophyta</taxon>
        <taxon>Bryophytina</taxon>
        <taxon>Bryopsida</taxon>
        <taxon>Funariidae</taxon>
        <taxon>Funariales</taxon>
        <taxon>Funariaceae</taxon>
        <taxon>Physcomitrium</taxon>
    </lineage>
</organism>
<protein>
    <submittedName>
        <fullName evidence="1 2">Uncharacterized protein</fullName>
    </submittedName>
</protein>
<dbReference type="EnsemblPlants" id="Pp3c5_24395V3.1">
    <property type="protein sequence ID" value="Pp3c5_24395V3.1"/>
    <property type="gene ID" value="Pp3c5_24395"/>
</dbReference>
<dbReference type="Proteomes" id="UP000006727">
    <property type="component" value="Chromosome 5"/>
</dbReference>
<reference evidence="1 3" key="1">
    <citation type="journal article" date="2008" name="Science">
        <title>The Physcomitrella genome reveals evolutionary insights into the conquest of land by plants.</title>
        <authorList>
            <person name="Rensing S."/>
            <person name="Lang D."/>
            <person name="Zimmer A."/>
            <person name="Terry A."/>
            <person name="Salamov A."/>
            <person name="Shapiro H."/>
            <person name="Nishiyama T."/>
            <person name="Perroud P.-F."/>
            <person name="Lindquist E."/>
            <person name="Kamisugi Y."/>
            <person name="Tanahashi T."/>
            <person name="Sakakibara K."/>
            <person name="Fujita T."/>
            <person name="Oishi K."/>
            <person name="Shin-I T."/>
            <person name="Kuroki Y."/>
            <person name="Toyoda A."/>
            <person name="Suzuki Y."/>
            <person name="Hashimoto A."/>
            <person name="Yamaguchi K."/>
            <person name="Sugano A."/>
            <person name="Kohara Y."/>
            <person name="Fujiyama A."/>
            <person name="Anterola A."/>
            <person name="Aoki S."/>
            <person name="Ashton N."/>
            <person name="Barbazuk W.B."/>
            <person name="Barker E."/>
            <person name="Bennetzen J."/>
            <person name="Bezanilla M."/>
            <person name="Blankenship R."/>
            <person name="Cho S.H."/>
            <person name="Dutcher S."/>
            <person name="Estelle M."/>
            <person name="Fawcett J.A."/>
            <person name="Gundlach H."/>
            <person name="Hanada K."/>
            <person name="Heyl A."/>
            <person name="Hicks K.A."/>
            <person name="Hugh J."/>
            <person name="Lohr M."/>
            <person name="Mayer K."/>
            <person name="Melkozernov A."/>
            <person name="Murata T."/>
            <person name="Nelson D."/>
            <person name="Pils B."/>
            <person name="Prigge M."/>
            <person name="Reiss B."/>
            <person name="Renner T."/>
            <person name="Rombauts S."/>
            <person name="Rushton P."/>
            <person name="Sanderfoot A."/>
            <person name="Schween G."/>
            <person name="Shiu S.-H."/>
            <person name="Stueber K."/>
            <person name="Theodoulou F.L."/>
            <person name="Tu H."/>
            <person name="Van de Peer Y."/>
            <person name="Verrier P.J."/>
            <person name="Waters E."/>
            <person name="Wood A."/>
            <person name="Yang L."/>
            <person name="Cove D."/>
            <person name="Cuming A."/>
            <person name="Hasebe M."/>
            <person name="Lucas S."/>
            <person name="Mishler D.B."/>
            <person name="Reski R."/>
            <person name="Grigoriev I."/>
            <person name="Quatrano R.S."/>
            <person name="Boore J.L."/>
        </authorList>
    </citation>
    <scope>NUCLEOTIDE SEQUENCE [LARGE SCALE GENOMIC DNA]</scope>
    <source>
        <strain evidence="2 3">cv. Gransden 2004</strain>
    </source>
</reference>
<evidence type="ECO:0000313" key="2">
    <source>
        <dbReference type="EnsemblPlants" id="Pp3c5_24395V3.1"/>
    </source>
</evidence>
<proteinExistence type="predicted"/>
<dbReference type="Gramene" id="Pp3c5_24395V3.1">
    <property type="protein sequence ID" value="Pp3c5_24395V3.1"/>
    <property type="gene ID" value="Pp3c5_24395"/>
</dbReference>
<reference evidence="2" key="3">
    <citation type="submission" date="2020-12" db="UniProtKB">
        <authorList>
            <consortium name="EnsemblPlants"/>
        </authorList>
    </citation>
    <scope>IDENTIFICATION</scope>
</reference>
<dbReference type="AlphaFoldDB" id="A0A2K1KKX9"/>
<name>A0A2K1KKX9_PHYPA</name>
<keyword evidence="3" id="KW-1185">Reference proteome</keyword>
<evidence type="ECO:0000313" key="3">
    <source>
        <dbReference type="Proteomes" id="UP000006727"/>
    </source>
</evidence>
<gene>
    <name evidence="1" type="ORF">PHYPA_008104</name>
</gene>
<accession>A0A2K1KKX9</accession>
<evidence type="ECO:0000313" key="1">
    <source>
        <dbReference type="EMBL" id="PNR54427.1"/>
    </source>
</evidence>
<dbReference type="EMBL" id="ABEU02000005">
    <property type="protein sequence ID" value="PNR54427.1"/>
    <property type="molecule type" value="Genomic_DNA"/>
</dbReference>
<sequence>MGDSRAESDLITGWARNKELRRIRGDVTLPIDVDESRHLVFVPHFEDRDHVGILNRNTAEGRTDHKSMNIHSFQDWKDAE</sequence>
<reference evidence="1 3" key="2">
    <citation type="journal article" date="2018" name="Plant J.">
        <title>The Physcomitrella patens chromosome-scale assembly reveals moss genome structure and evolution.</title>
        <authorList>
            <person name="Lang D."/>
            <person name="Ullrich K.K."/>
            <person name="Murat F."/>
            <person name="Fuchs J."/>
            <person name="Jenkins J."/>
            <person name="Haas F.B."/>
            <person name="Piednoel M."/>
            <person name="Gundlach H."/>
            <person name="Van Bel M."/>
            <person name="Meyberg R."/>
            <person name="Vives C."/>
            <person name="Morata J."/>
            <person name="Symeonidi A."/>
            <person name="Hiss M."/>
            <person name="Muchero W."/>
            <person name="Kamisugi Y."/>
            <person name="Saleh O."/>
            <person name="Blanc G."/>
            <person name="Decker E.L."/>
            <person name="van Gessel N."/>
            <person name="Grimwood J."/>
            <person name="Hayes R.D."/>
            <person name="Graham S.W."/>
            <person name="Gunter L.E."/>
            <person name="McDaniel S.F."/>
            <person name="Hoernstein S.N.W."/>
            <person name="Larsson A."/>
            <person name="Li F.W."/>
            <person name="Perroud P.F."/>
            <person name="Phillips J."/>
            <person name="Ranjan P."/>
            <person name="Rokshar D.S."/>
            <person name="Rothfels C.J."/>
            <person name="Schneider L."/>
            <person name="Shu S."/>
            <person name="Stevenson D.W."/>
            <person name="Thummler F."/>
            <person name="Tillich M."/>
            <person name="Villarreal Aguilar J.C."/>
            <person name="Widiez T."/>
            <person name="Wong G.K."/>
            <person name="Wymore A."/>
            <person name="Zhang Y."/>
            <person name="Zimmer A.D."/>
            <person name="Quatrano R.S."/>
            <person name="Mayer K.F.X."/>
            <person name="Goodstein D."/>
            <person name="Casacuberta J.M."/>
            <person name="Vandepoele K."/>
            <person name="Reski R."/>
            <person name="Cuming A.C."/>
            <person name="Tuskan G.A."/>
            <person name="Maumus F."/>
            <person name="Salse J."/>
            <person name="Schmutz J."/>
            <person name="Rensing S.A."/>
        </authorList>
    </citation>
    <scope>NUCLEOTIDE SEQUENCE [LARGE SCALE GENOMIC DNA]</scope>
    <source>
        <strain evidence="2 3">cv. Gransden 2004</strain>
    </source>
</reference>